<dbReference type="PANTHER" id="PTHR30419:SF8">
    <property type="entry name" value="NITROGEN ASSIMILATION TRANSCRIPTIONAL ACTIVATOR-RELATED"/>
    <property type="match status" value="1"/>
</dbReference>
<keyword evidence="2" id="KW-0805">Transcription regulation</keyword>
<evidence type="ECO:0000313" key="6">
    <source>
        <dbReference type="EMBL" id="TDG00777.1"/>
    </source>
</evidence>
<dbReference type="SUPFAM" id="SSF53850">
    <property type="entry name" value="Periplasmic binding protein-like II"/>
    <property type="match status" value="1"/>
</dbReference>
<dbReference type="EMBL" id="SMRT01000001">
    <property type="protein sequence ID" value="TDG00777.1"/>
    <property type="molecule type" value="Genomic_DNA"/>
</dbReference>
<dbReference type="InterPro" id="IPR050950">
    <property type="entry name" value="HTH-type_LysR_regulators"/>
</dbReference>
<name>A0A4R5KY61_9BACL</name>
<sequence length="307" mass="34008">MEIRHLQCIAEIVRLGSFTKASEALHVTQPTISKMIKSLENELNIEVFVRDGRQLQLTDAGQAIFSYAAPILQLFEQLQAELHDLTYLNKGHIRIGLPPMAGASYFPEVLKRFQDRYRGIAITLLEDGAKKIGDQVAEGAIDVGVVLGPVDAEMFESFPLAKDRLKVILPLGHPYADKPRIALAELAEERFILFNSDFALHSRIINECRKVGFDPHIVFESSQWDFIGHMVGAGLGIAMLPDTVCRSLPASKVCAVPLVEPVIPWLLVMVWKRESYLSLAAREWIAFTKESFGVGAALGNGNGSNDR</sequence>
<dbReference type="PROSITE" id="PS50931">
    <property type="entry name" value="HTH_LYSR"/>
    <property type="match status" value="1"/>
</dbReference>
<evidence type="ECO:0000256" key="3">
    <source>
        <dbReference type="ARBA" id="ARBA00023125"/>
    </source>
</evidence>
<dbReference type="FunFam" id="1.10.10.10:FF:000001">
    <property type="entry name" value="LysR family transcriptional regulator"/>
    <property type="match status" value="1"/>
</dbReference>
<reference evidence="6 7" key="1">
    <citation type="submission" date="2019-03" db="EMBL/GenBank/DDBJ databases">
        <title>This is whole genome sequence of Paenibacillus sp MS74 strain.</title>
        <authorList>
            <person name="Trinh H.N."/>
        </authorList>
    </citation>
    <scope>NUCLEOTIDE SEQUENCE [LARGE SCALE GENOMIC DNA]</scope>
    <source>
        <strain evidence="6 7">MS74</strain>
    </source>
</reference>
<dbReference type="Proteomes" id="UP000295636">
    <property type="component" value="Unassembled WGS sequence"/>
</dbReference>
<dbReference type="RefSeq" id="WP_133225487.1">
    <property type="nucleotide sequence ID" value="NZ_SMRT01000001.1"/>
</dbReference>
<dbReference type="GO" id="GO:0003700">
    <property type="term" value="F:DNA-binding transcription factor activity"/>
    <property type="evidence" value="ECO:0007669"/>
    <property type="project" value="InterPro"/>
</dbReference>
<comment type="caution">
    <text evidence="6">The sequence shown here is derived from an EMBL/GenBank/DDBJ whole genome shotgun (WGS) entry which is preliminary data.</text>
</comment>
<dbReference type="GO" id="GO:0003677">
    <property type="term" value="F:DNA binding"/>
    <property type="evidence" value="ECO:0007669"/>
    <property type="project" value="UniProtKB-KW"/>
</dbReference>
<proteinExistence type="inferred from homology"/>
<dbReference type="PRINTS" id="PR00039">
    <property type="entry name" value="HTHLYSR"/>
</dbReference>
<dbReference type="Gene3D" id="1.10.10.10">
    <property type="entry name" value="Winged helix-like DNA-binding domain superfamily/Winged helix DNA-binding domain"/>
    <property type="match status" value="1"/>
</dbReference>
<dbReference type="Gene3D" id="3.40.190.290">
    <property type="match status" value="1"/>
</dbReference>
<dbReference type="GO" id="GO:0005829">
    <property type="term" value="C:cytosol"/>
    <property type="evidence" value="ECO:0007669"/>
    <property type="project" value="TreeGrafter"/>
</dbReference>
<dbReference type="Pfam" id="PF03466">
    <property type="entry name" value="LysR_substrate"/>
    <property type="match status" value="1"/>
</dbReference>
<evidence type="ECO:0000259" key="5">
    <source>
        <dbReference type="PROSITE" id="PS50931"/>
    </source>
</evidence>
<dbReference type="PANTHER" id="PTHR30419">
    <property type="entry name" value="HTH-TYPE TRANSCRIPTIONAL REGULATOR YBHD"/>
    <property type="match status" value="1"/>
</dbReference>
<dbReference type="InterPro" id="IPR036388">
    <property type="entry name" value="WH-like_DNA-bd_sf"/>
</dbReference>
<dbReference type="CDD" id="cd08438">
    <property type="entry name" value="PBP2_CidR"/>
    <property type="match status" value="1"/>
</dbReference>
<keyword evidence="3" id="KW-0238">DNA-binding</keyword>
<dbReference type="InterPro" id="IPR005119">
    <property type="entry name" value="LysR_subst-bd"/>
</dbReference>
<dbReference type="AlphaFoldDB" id="A0A4R5KY61"/>
<dbReference type="Pfam" id="PF00126">
    <property type="entry name" value="HTH_1"/>
    <property type="match status" value="1"/>
</dbReference>
<evidence type="ECO:0000256" key="1">
    <source>
        <dbReference type="ARBA" id="ARBA00009437"/>
    </source>
</evidence>
<evidence type="ECO:0000256" key="4">
    <source>
        <dbReference type="ARBA" id="ARBA00023163"/>
    </source>
</evidence>
<gene>
    <name evidence="6" type="ORF">E1757_03930</name>
</gene>
<evidence type="ECO:0000313" key="7">
    <source>
        <dbReference type="Proteomes" id="UP000295636"/>
    </source>
</evidence>
<dbReference type="InterPro" id="IPR036390">
    <property type="entry name" value="WH_DNA-bd_sf"/>
</dbReference>
<keyword evidence="4" id="KW-0804">Transcription</keyword>
<accession>A0A4R5KY61</accession>
<keyword evidence="7" id="KW-1185">Reference proteome</keyword>
<dbReference type="OrthoDB" id="9803735at2"/>
<organism evidence="6 7">
    <name type="scientific">Paenibacillus piri</name>
    <dbReference type="NCBI Taxonomy" id="2547395"/>
    <lineage>
        <taxon>Bacteria</taxon>
        <taxon>Bacillati</taxon>
        <taxon>Bacillota</taxon>
        <taxon>Bacilli</taxon>
        <taxon>Bacillales</taxon>
        <taxon>Paenibacillaceae</taxon>
        <taxon>Paenibacillus</taxon>
    </lineage>
</organism>
<evidence type="ECO:0000256" key="2">
    <source>
        <dbReference type="ARBA" id="ARBA00023015"/>
    </source>
</evidence>
<feature type="domain" description="HTH lysR-type" evidence="5">
    <location>
        <begin position="1"/>
        <end position="58"/>
    </location>
</feature>
<dbReference type="InterPro" id="IPR000847">
    <property type="entry name" value="LysR_HTH_N"/>
</dbReference>
<dbReference type="SUPFAM" id="SSF46785">
    <property type="entry name" value="Winged helix' DNA-binding domain"/>
    <property type="match status" value="1"/>
</dbReference>
<comment type="similarity">
    <text evidence="1">Belongs to the LysR transcriptional regulatory family.</text>
</comment>
<protein>
    <submittedName>
        <fullName evidence="6">LysR family transcriptional regulator</fullName>
    </submittedName>
</protein>